<dbReference type="InterPro" id="IPR025495">
    <property type="entry name" value="DUF4386"/>
</dbReference>
<keyword evidence="1" id="KW-0812">Transmembrane</keyword>
<accession>A0A8J3HWW5</accession>
<dbReference type="EMBL" id="BNJF01000001">
    <property type="protein sequence ID" value="GHO42093.1"/>
    <property type="molecule type" value="Genomic_DNA"/>
</dbReference>
<feature type="transmembrane region" description="Helical" evidence="1">
    <location>
        <begin position="195"/>
        <end position="217"/>
    </location>
</feature>
<protein>
    <recommendedName>
        <fullName evidence="4">DUF4386 domain-containing protein</fullName>
    </recommendedName>
</protein>
<evidence type="ECO:0008006" key="4">
    <source>
        <dbReference type="Google" id="ProtNLM"/>
    </source>
</evidence>
<name>A0A8J3HWW5_9CHLR</name>
<proteinExistence type="predicted"/>
<evidence type="ECO:0000313" key="2">
    <source>
        <dbReference type="EMBL" id="GHO42093.1"/>
    </source>
</evidence>
<dbReference type="Pfam" id="PF14329">
    <property type="entry name" value="DUF4386"/>
    <property type="match status" value="1"/>
</dbReference>
<keyword evidence="1" id="KW-1133">Transmembrane helix</keyword>
<comment type="caution">
    <text evidence="2">The sequence shown here is derived from an EMBL/GenBank/DDBJ whole genome shotgun (WGS) entry which is preliminary data.</text>
</comment>
<evidence type="ECO:0000313" key="3">
    <source>
        <dbReference type="Proteomes" id="UP000612362"/>
    </source>
</evidence>
<evidence type="ECO:0000256" key="1">
    <source>
        <dbReference type="SAM" id="Phobius"/>
    </source>
</evidence>
<keyword evidence="1" id="KW-0472">Membrane</keyword>
<organism evidence="2 3">
    <name type="scientific">Ktedonospora formicarum</name>
    <dbReference type="NCBI Taxonomy" id="2778364"/>
    <lineage>
        <taxon>Bacteria</taxon>
        <taxon>Bacillati</taxon>
        <taxon>Chloroflexota</taxon>
        <taxon>Ktedonobacteria</taxon>
        <taxon>Ktedonobacterales</taxon>
        <taxon>Ktedonobacteraceae</taxon>
        <taxon>Ktedonospora</taxon>
    </lineage>
</organism>
<feature type="transmembrane region" description="Helical" evidence="1">
    <location>
        <begin position="7"/>
        <end position="29"/>
    </location>
</feature>
<feature type="transmembrane region" description="Helical" evidence="1">
    <location>
        <begin position="86"/>
        <end position="109"/>
    </location>
</feature>
<gene>
    <name evidence="2" type="ORF">KSX_02560</name>
</gene>
<feature type="transmembrane region" description="Helical" evidence="1">
    <location>
        <begin position="170"/>
        <end position="189"/>
    </location>
</feature>
<feature type="transmembrane region" description="Helical" evidence="1">
    <location>
        <begin position="49"/>
        <end position="74"/>
    </location>
</feature>
<dbReference type="RefSeq" id="WP_220191678.1">
    <property type="nucleotide sequence ID" value="NZ_BNJF01000001.1"/>
</dbReference>
<dbReference type="AlphaFoldDB" id="A0A8J3HWW5"/>
<keyword evidence="3" id="KW-1185">Reference proteome</keyword>
<reference evidence="2" key="1">
    <citation type="submission" date="2020-10" db="EMBL/GenBank/DDBJ databases">
        <title>Taxonomic study of unclassified bacteria belonging to the class Ktedonobacteria.</title>
        <authorList>
            <person name="Yabe S."/>
            <person name="Wang C.M."/>
            <person name="Zheng Y."/>
            <person name="Sakai Y."/>
            <person name="Cavaletti L."/>
            <person name="Monciardini P."/>
            <person name="Donadio S."/>
        </authorList>
    </citation>
    <scope>NUCLEOTIDE SEQUENCE</scope>
    <source>
        <strain evidence="2">SOSP1-1</strain>
    </source>
</reference>
<feature type="transmembrane region" description="Helical" evidence="1">
    <location>
        <begin position="137"/>
        <end position="158"/>
    </location>
</feature>
<dbReference type="Proteomes" id="UP000612362">
    <property type="component" value="Unassembled WGS sequence"/>
</dbReference>
<sequence length="236" mass="25334">MNSDRTIARIAGALFLTGTITGLLPTFFIGSHLDGPDYLTSLSANGNQVMIGALFAFIAAVVSGSIAISLYPVLKKYNEALALASVGFRLIEAVFYIVNIISLLALLLLSQEFVKARVPGDSSFQLLGTLALAIRNWAGYVFGVSAFSLGALMYYVVLYQSQLIPRWLSGWGLIAATLTLAAALLMMFGEKPLSPLMIVLIVPIFLQEIVLAFWLIVKGFNAPAIASLSAKIVVTR</sequence>